<feature type="compositionally biased region" description="Polar residues" evidence="2">
    <location>
        <begin position="879"/>
        <end position="918"/>
    </location>
</feature>
<feature type="compositionally biased region" description="Basic and acidic residues" evidence="2">
    <location>
        <begin position="770"/>
        <end position="796"/>
    </location>
</feature>
<dbReference type="Proteomes" id="UP001237642">
    <property type="component" value="Unassembled WGS sequence"/>
</dbReference>
<dbReference type="AlphaFoldDB" id="A0AAD8LYI6"/>
<feature type="compositionally biased region" description="Basic and acidic residues" evidence="2">
    <location>
        <begin position="805"/>
        <end position="831"/>
    </location>
</feature>
<gene>
    <name evidence="3" type="ORF">POM88_052986</name>
</gene>
<keyword evidence="1" id="KW-0175">Coiled coil</keyword>
<feature type="region of interest" description="Disordered" evidence="2">
    <location>
        <begin position="527"/>
        <end position="566"/>
    </location>
</feature>
<feature type="coiled-coil region" evidence="1">
    <location>
        <begin position="566"/>
        <end position="593"/>
    </location>
</feature>
<keyword evidence="4" id="KW-1185">Reference proteome</keyword>
<proteinExistence type="predicted"/>
<feature type="region of interest" description="Disordered" evidence="2">
    <location>
        <begin position="770"/>
        <end position="918"/>
    </location>
</feature>
<feature type="compositionally biased region" description="Polar residues" evidence="2">
    <location>
        <begin position="527"/>
        <end position="553"/>
    </location>
</feature>
<comment type="caution">
    <text evidence="3">The sequence shown here is derived from an EMBL/GenBank/DDBJ whole genome shotgun (WGS) entry which is preliminary data.</text>
</comment>
<dbReference type="EMBL" id="JAUIZM010000014">
    <property type="protein sequence ID" value="KAK1353148.1"/>
    <property type="molecule type" value="Genomic_DNA"/>
</dbReference>
<name>A0AAD8LYI6_9APIA</name>
<evidence type="ECO:0000256" key="1">
    <source>
        <dbReference type="SAM" id="Coils"/>
    </source>
</evidence>
<evidence type="ECO:0000313" key="4">
    <source>
        <dbReference type="Proteomes" id="UP001237642"/>
    </source>
</evidence>
<organism evidence="3 4">
    <name type="scientific">Heracleum sosnowskyi</name>
    <dbReference type="NCBI Taxonomy" id="360622"/>
    <lineage>
        <taxon>Eukaryota</taxon>
        <taxon>Viridiplantae</taxon>
        <taxon>Streptophyta</taxon>
        <taxon>Embryophyta</taxon>
        <taxon>Tracheophyta</taxon>
        <taxon>Spermatophyta</taxon>
        <taxon>Magnoliopsida</taxon>
        <taxon>eudicotyledons</taxon>
        <taxon>Gunneridae</taxon>
        <taxon>Pentapetalae</taxon>
        <taxon>asterids</taxon>
        <taxon>campanulids</taxon>
        <taxon>Apiales</taxon>
        <taxon>Apiaceae</taxon>
        <taxon>Apioideae</taxon>
        <taxon>apioid superclade</taxon>
        <taxon>Tordylieae</taxon>
        <taxon>Tordyliinae</taxon>
        <taxon>Heracleum</taxon>
    </lineage>
</organism>
<evidence type="ECO:0000313" key="3">
    <source>
        <dbReference type="EMBL" id="KAK1353148.1"/>
    </source>
</evidence>
<evidence type="ECO:0000256" key="2">
    <source>
        <dbReference type="SAM" id="MobiDB-lite"/>
    </source>
</evidence>
<accession>A0AAD8LYI6</accession>
<reference evidence="3" key="2">
    <citation type="submission" date="2023-05" db="EMBL/GenBank/DDBJ databases">
        <authorList>
            <person name="Schelkunov M.I."/>
        </authorList>
    </citation>
    <scope>NUCLEOTIDE SEQUENCE</scope>
    <source>
        <strain evidence="3">Hsosn_3</strain>
        <tissue evidence="3">Leaf</tissue>
    </source>
</reference>
<sequence length="918" mass="102422">MAQIVYVVPKSNFVALESEADASDQYKCFVKFLNGSHIKDALLCKPTLNLDVLEDFWATTMVEEIALDDGQNKLQVNCTIKGMSMSFDIAAINEALNITPEEDKPFAKEATQTQLIEFMDFLHYTDFIILSKLTRNNIRKEWSFVFDTLIRPSMVSGPKVAVEQTQPIPGDTIPTISIPSIPIVEQPSAPSSQKGEVSQKKKRKTFETGTIENIQHKSVSVVQPASPKVDSANADLVKDASTLDVETFSVALQAQGNTEVLEASVNSPVIPSLSPREPVTESVDMDEASLQVANMDTTMPSQAPRYAEVLHALADASMIPPLPLQEETVTTQVSVNDATVQVANTDTGLDSSNHPRPNIAIARELKDHKDAVQTAINNIYTKYKNDFPKIPVGSKDNTDYKAKFNKLEIEFLNMKKAFTNAMENLQKHIETSISTNSNLNVMYEKVYTPEGIQKIRYIHEQGDQGAMRLELEDVKLKHVEIAKAVGNIQMDVQALKSDMAELKSSQSTFQSTMSNQMNVILGALNLHSGTSQQPPSTSAMPISQVPSHSTFQPTAAPATKSKGENLGSLKDTREQFRSNVEELNKEVLLLEKMRTIASLPPHNEEFRKYLDELKATSNCQHFSYRKLLRLNINCVKNIGVVKHLPGLEREDPEIIVRMFGDELFHITRDALSNFSFSEKVPMHNKVDRELVKEIGILTTKCLPEGFINPGGAIYIVGNNTLQIFNIPDDCNRRNKLKMASIVDGLRTKKGEKSFDDQQMMKCLQDHINRLNSERSKANEFDKKDDDGNDKHRDQNKSQKPNDSSNKPRDPKHDRSDKEEKGRIRGAKEGHHSRGNQRQRATDGGDCDSINSQSSKLRMDTINTTPQTSNTLETEAETSIEPSTPKSCTRTKFTSPTYTQNQTIPSPEPSTSKSQLPRL</sequence>
<reference evidence="3" key="1">
    <citation type="submission" date="2023-02" db="EMBL/GenBank/DDBJ databases">
        <title>Genome of toxic invasive species Heracleum sosnowskyi carries increased number of genes despite the absence of recent whole-genome duplications.</title>
        <authorList>
            <person name="Schelkunov M."/>
            <person name="Shtratnikova V."/>
            <person name="Makarenko M."/>
            <person name="Klepikova A."/>
            <person name="Omelchenko D."/>
            <person name="Novikova G."/>
            <person name="Obukhova E."/>
            <person name="Bogdanov V."/>
            <person name="Penin A."/>
            <person name="Logacheva M."/>
        </authorList>
    </citation>
    <scope>NUCLEOTIDE SEQUENCE</scope>
    <source>
        <strain evidence="3">Hsosn_3</strain>
        <tissue evidence="3">Leaf</tissue>
    </source>
</reference>
<protein>
    <submittedName>
        <fullName evidence="3">Uncharacterized protein</fullName>
    </submittedName>
</protein>
<feature type="compositionally biased region" description="Polar residues" evidence="2">
    <location>
        <begin position="848"/>
        <end position="872"/>
    </location>
</feature>